<evidence type="ECO:0000313" key="2">
    <source>
        <dbReference type="EMBL" id="CEQ04559.1"/>
    </source>
</evidence>
<dbReference type="AlphaFoldDB" id="A0A0C7I9A6"/>
<dbReference type="InterPro" id="IPR002109">
    <property type="entry name" value="Glutaredoxin"/>
</dbReference>
<dbReference type="SUPFAM" id="SSF52833">
    <property type="entry name" value="Thioredoxin-like"/>
    <property type="match status" value="1"/>
</dbReference>
<organism evidence="2 3">
    <name type="scientific">Paraclostridium sordellii</name>
    <name type="common">Clostridium sordellii</name>
    <dbReference type="NCBI Taxonomy" id="1505"/>
    <lineage>
        <taxon>Bacteria</taxon>
        <taxon>Bacillati</taxon>
        <taxon>Bacillota</taxon>
        <taxon>Clostridia</taxon>
        <taxon>Peptostreptococcales</taxon>
        <taxon>Peptostreptococcaceae</taxon>
        <taxon>Paraclostridium</taxon>
    </lineage>
</organism>
<dbReference type="Proteomes" id="UP000049127">
    <property type="component" value="Unassembled WGS sequence"/>
</dbReference>
<name>A0A0C7I9A6_PARSO</name>
<dbReference type="OrthoDB" id="9795531at2"/>
<dbReference type="Pfam" id="PF00462">
    <property type="entry name" value="Glutaredoxin"/>
    <property type="match status" value="1"/>
</dbReference>
<feature type="domain" description="Glutaredoxin" evidence="1">
    <location>
        <begin position="4"/>
        <end position="62"/>
    </location>
</feature>
<dbReference type="InterPro" id="IPR036249">
    <property type="entry name" value="Thioredoxin-like_sf"/>
</dbReference>
<dbReference type="Gene3D" id="3.40.30.10">
    <property type="entry name" value="Glutaredoxin"/>
    <property type="match status" value="1"/>
</dbReference>
<dbReference type="GO" id="GO:0045454">
    <property type="term" value="P:cell redox homeostasis"/>
    <property type="evidence" value="ECO:0007669"/>
    <property type="project" value="TreeGrafter"/>
</dbReference>
<proteinExistence type="predicted"/>
<protein>
    <submittedName>
        <fullName evidence="2">Glutaredoxin</fullName>
    </submittedName>
</protein>
<dbReference type="EMBL" id="CEKZ01000009">
    <property type="protein sequence ID" value="CEQ04559.1"/>
    <property type="molecule type" value="Genomic_DNA"/>
</dbReference>
<dbReference type="GO" id="GO:0009055">
    <property type="term" value="F:electron transfer activity"/>
    <property type="evidence" value="ECO:0007669"/>
    <property type="project" value="TreeGrafter"/>
</dbReference>
<gene>
    <name evidence="2" type="primary">grxC</name>
    <name evidence="2" type="ORF">R28058_35181</name>
</gene>
<accession>A0A0C7I9A6</accession>
<dbReference type="CDD" id="cd02976">
    <property type="entry name" value="NrdH"/>
    <property type="match status" value="1"/>
</dbReference>
<sequence length="75" mass="8693">MKKVEIFSSDTCIKCVEVKKYLKEKNVEYTEYNISKNEEARRNLIKLGYMSVPVLLIDGNHVLGFDVNRINQLLG</sequence>
<dbReference type="PANTHER" id="PTHR34386:SF1">
    <property type="entry name" value="GLUTAREDOXIN-LIKE PROTEIN NRDH"/>
    <property type="match status" value="1"/>
</dbReference>
<dbReference type="PROSITE" id="PS51354">
    <property type="entry name" value="GLUTAREDOXIN_2"/>
    <property type="match status" value="1"/>
</dbReference>
<dbReference type="InterPro" id="IPR051548">
    <property type="entry name" value="Grx-like_ET"/>
</dbReference>
<evidence type="ECO:0000313" key="3">
    <source>
        <dbReference type="Proteomes" id="UP000049127"/>
    </source>
</evidence>
<reference evidence="2 3" key="1">
    <citation type="submission" date="2015-01" db="EMBL/GenBank/DDBJ databases">
        <authorList>
            <person name="Aslett A.Martin."/>
            <person name="De Silva Nishadi"/>
        </authorList>
    </citation>
    <scope>NUCLEOTIDE SEQUENCE [LARGE SCALE GENOMIC DNA]</scope>
    <source>
        <strain evidence="2 3">R28058</strain>
    </source>
</reference>
<dbReference type="RefSeq" id="WP_055335781.1">
    <property type="nucleotide sequence ID" value="NZ_CDNF01000013.1"/>
</dbReference>
<dbReference type="PANTHER" id="PTHR34386">
    <property type="entry name" value="GLUTAREDOXIN"/>
    <property type="match status" value="1"/>
</dbReference>
<evidence type="ECO:0000259" key="1">
    <source>
        <dbReference type="Pfam" id="PF00462"/>
    </source>
</evidence>